<comment type="caution">
    <text evidence="2">The sequence shown here is derived from an EMBL/GenBank/DDBJ whole genome shotgun (WGS) entry which is preliminary data.</text>
</comment>
<evidence type="ECO:0000313" key="2">
    <source>
        <dbReference type="EMBL" id="CAH9108580.1"/>
    </source>
</evidence>
<dbReference type="EMBL" id="CAMAPF010000923">
    <property type="protein sequence ID" value="CAH9122074.1"/>
    <property type="molecule type" value="Genomic_DNA"/>
</dbReference>
<gene>
    <name evidence="2" type="ORF">CEPIT_LOCUS18370</name>
    <name evidence="3" type="ORF">CEPIT_LOCUS24199</name>
</gene>
<feature type="region of interest" description="Disordered" evidence="1">
    <location>
        <begin position="1"/>
        <end position="40"/>
    </location>
</feature>
<name>A0AAV0DXZ5_9ASTE</name>
<evidence type="ECO:0000256" key="1">
    <source>
        <dbReference type="SAM" id="MobiDB-lite"/>
    </source>
</evidence>
<dbReference type="PANTHER" id="PTHR34120:SF15">
    <property type="entry name" value="CALCIUM_CALMODULIN PROTEIN KINASE"/>
    <property type="match status" value="1"/>
</dbReference>
<reference evidence="2" key="1">
    <citation type="submission" date="2022-07" db="EMBL/GenBank/DDBJ databases">
        <authorList>
            <person name="Macas J."/>
            <person name="Novak P."/>
            <person name="Neumann P."/>
        </authorList>
    </citation>
    <scope>NUCLEOTIDE SEQUENCE</scope>
</reference>
<dbReference type="Proteomes" id="UP001152523">
    <property type="component" value="Unassembled WGS sequence"/>
</dbReference>
<evidence type="ECO:0000313" key="4">
    <source>
        <dbReference type="Proteomes" id="UP001152523"/>
    </source>
</evidence>
<evidence type="ECO:0000313" key="3">
    <source>
        <dbReference type="EMBL" id="CAH9122074.1"/>
    </source>
</evidence>
<dbReference type="PANTHER" id="PTHR34120">
    <property type="entry name" value="EXPRESSED PROTEIN"/>
    <property type="match status" value="1"/>
</dbReference>
<sequence>MSSLESHNNLCEDDEAVHNDDRQESLGSPHDDGLTDSNGEGYFDLPPESFCIPVVSEKDWLYQNATVLRKTSRKLVFPRDSGHGMKSSRASLNRMHSLSRIAFPATQKSRAADGNHRSNGVSLFRSQSEPVWNLAMQQQPEPASPHVTCMGRVRSRKGGVGRIGIVKWCRTVLRNRFGKSRDSS</sequence>
<dbReference type="EMBL" id="CAMAPF010000148">
    <property type="protein sequence ID" value="CAH9108580.1"/>
    <property type="molecule type" value="Genomic_DNA"/>
</dbReference>
<organism evidence="2 4">
    <name type="scientific">Cuscuta epithymum</name>
    <dbReference type="NCBI Taxonomy" id="186058"/>
    <lineage>
        <taxon>Eukaryota</taxon>
        <taxon>Viridiplantae</taxon>
        <taxon>Streptophyta</taxon>
        <taxon>Embryophyta</taxon>
        <taxon>Tracheophyta</taxon>
        <taxon>Spermatophyta</taxon>
        <taxon>Magnoliopsida</taxon>
        <taxon>eudicotyledons</taxon>
        <taxon>Gunneridae</taxon>
        <taxon>Pentapetalae</taxon>
        <taxon>asterids</taxon>
        <taxon>lamiids</taxon>
        <taxon>Solanales</taxon>
        <taxon>Convolvulaceae</taxon>
        <taxon>Cuscuteae</taxon>
        <taxon>Cuscuta</taxon>
        <taxon>Cuscuta subgen. Cuscuta</taxon>
    </lineage>
</organism>
<protein>
    <submittedName>
        <fullName evidence="2">Uncharacterized protein</fullName>
    </submittedName>
</protein>
<feature type="compositionally biased region" description="Basic and acidic residues" evidence="1">
    <location>
        <begin position="16"/>
        <end position="33"/>
    </location>
</feature>
<proteinExistence type="predicted"/>
<keyword evidence="4" id="KW-1185">Reference proteome</keyword>
<accession>A0AAV0DXZ5</accession>
<dbReference type="AlphaFoldDB" id="A0AAV0DXZ5"/>